<sequence length="107" mass="12378">MASLSITAPSSSRTYDFKNLRKSPVLVNIRTETAPWKIAVRTVATMCEPYNLSLAVADVEEAKIEQPEIAVAIVRVWRKIRERPERDGKRRREIVRKMQLEAEPKRM</sequence>
<dbReference type="AlphaFoldDB" id="I0J3C8"/>
<proteinExistence type="predicted"/>
<name>I0J3C8_ARAHH</name>
<reference evidence="1" key="1">
    <citation type="journal article" date="2013" name="New Phytol.">
        <title>Plant Defensin type 1 (PDF1): protein promiscuity and expression variation within the Arabidopsis genus shed light on zinc tolerance acquisition in Arabidopsis halleri.</title>
        <authorList>
            <person name="Shahzad Z."/>
            <person name="Ranwez V."/>
            <person name="Fizames C."/>
            <person name="Marques L."/>
            <person name="Le Martret B."/>
            <person name="Alassimone J."/>
            <person name="Gode C."/>
            <person name="Lacombe E."/>
            <person name="Castillo T."/>
            <person name="Saumitou-Laprade P."/>
            <person name="Berthomieu P."/>
            <person name="Gosti F."/>
        </authorList>
    </citation>
    <scope>NUCLEOTIDE SEQUENCE</scope>
    <source>
        <tissue evidence="1">Leaves</tissue>
    </source>
</reference>
<accession>I0J3C8</accession>
<evidence type="ECO:0000313" key="1">
    <source>
        <dbReference type="EMBL" id="CCD74488.1"/>
    </source>
</evidence>
<protein>
    <submittedName>
        <fullName evidence="1">Uncharacterized protein</fullName>
    </submittedName>
</protein>
<dbReference type="EMBL" id="HE601749">
    <property type="protein sequence ID" value="CCD74488.1"/>
    <property type="molecule type" value="Genomic_DNA"/>
</dbReference>
<organism evidence="1">
    <name type="scientific">Arabidopsis halleri subsp. halleri</name>
    <name type="common">Arabis halleri</name>
    <dbReference type="NCBI Taxonomy" id="81971"/>
    <lineage>
        <taxon>Eukaryota</taxon>
        <taxon>Viridiplantae</taxon>
        <taxon>Streptophyta</taxon>
        <taxon>Embryophyta</taxon>
        <taxon>Tracheophyta</taxon>
        <taxon>Spermatophyta</taxon>
        <taxon>Magnoliopsida</taxon>
        <taxon>eudicotyledons</taxon>
        <taxon>Gunneridae</taxon>
        <taxon>Pentapetalae</taxon>
        <taxon>rosids</taxon>
        <taxon>malvids</taxon>
        <taxon>Brassicales</taxon>
        <taxon>Brassicaceae</taxon>
        <taxon>Camelineae</taxon>
        <taxon>Arabidopsis</taxon>
    </lineage>
</organism>